<protein>
    <submittedName>
        <fullName evidence="2">Uncharacterized protein</fullName>
    </submittedName>
</protein>
<accession>S8EU88</accession>
<dbReference type="EMBL" id="KE504289">
    <property type="protein sequence ID" value="EPS93235.1"/>
    <property type="molecule type" value="Genomic_DNA"/>
</dbReference>
<gene>
    <name evidence="2" type="ORF">FOMPIDRAFT_1056160</name>
</gene>
<feature type="region of interest" description="Disordered" evidence="1">
    <location>
        <begin position="9"/>
        <end position="28"/>
    </location>
</feature>
<feature type="compositionally biased region" description="Polar residues" evidence="1">
    <location>
        <begin position="385"/>
        <end position="398"/>
    </location>
</feature>
<dbReference type="OrthoDB" id="2692137at2759"/>
<sequence length="719" mass="80224">MSDFAVAVAMSEGSTRDRGEAGARGPMNIGDGLRVFPNDALQSLQHSREPGAEEIILRETPELFQGTTYRWCDGRIAAEWTMDKRAIVTTANTSWMPEFPVASSEQSCTRVDGRWGPQEYTIWPQLYHPRVVHHSCIPVKGDARPVLHFDALALWDTFTPDDWQWDVNCGVPDLGLLNAGRLRVLANCAASVIERFKSCRSSDNDRSFGSHLAATIRQGIDRLRVLPTWRTHTLALAAHVQRLSLELCGLIVLYDVVQPRIKTNGFIAKRPLPVRGAFTADAATAQGLHRLGIPVWFIQPLTTRVRVLKVVTPTPISSLLSDELSLPRLPWGTGTLGGVVQHPGAWPFRMQEEALKSLLDATLPPLPTDDLKETDAPPSKRARVSNDNSSFTGKSSKTPGRPTHRGKRSAAPTVAPHASLKYRQEEAIEIPSPWADALSAVGALPPPAVSSAYFWPPPFLFQGAGQKGDRYYHNYVRIRTFCRQRLLDPTIGASPLRIPQWRDALWGDYRVDDEPTSTSLTAAAKERRQIQQNIRCLFSRTAGLPPYDAVSTVQWGGVTHSLETLKDASVRAQVMWEVHEVSWRCELLALDAAVTGSREWATLQRWEREHVVAAVFADGTGLRVVPDWEGGERPIASWTTPPESGWDASRRTYRELIRVMARWPGLPNDLRILPESLVMLEPAEVSRLERIVLNFYVTSFVRIFHRLPIAPAVLPSNWL</sequence>
<organism evidence="2 3">
    <name type="scientific">Fomitopsis schrenkii</name>
    <name type="common">Brown rot fungus</name>
    <dbReference type="NCBI Taxonomy" id="2126942"/>
    <lineage>
        <taxon>Eukaryota</taxon>
        <taxon>Fungi</taxon>
        <taxon>Dikarya</taxon>
        <taxon>Basidiomycota</taxon>
        <taxon>Agaricomycotina</taxon>
        <taxon>Agaricomycetes</taxon>
        <taxon>Polyporales</taxon>
        <taxon>Fomitopsis</taxon>
    </lineage>
</organism>
<dbReference type="HOGENOM" id="CLU_016057_2_1_1"/>
<feature type="region of interest" description="Disordered" evidence="1">
    <location>
        <begin position="365"/>
        <end position="417"/>
    </location>
</feature>
<dbReference type="AlphaFoldDB" id="S8EU88"/>
<name>S8EU88_FOMSC</name>
<keyword evidence="3" id="KW-1185">Reference proteome</keyword>
<reference evidence="2 3" key="1">
    <citation type="journal article" date="2012" name="Science">
        <title>The Paleozoic origin of enzymatic lignin decomposition reconstructed from 31 fungal genomes.</title>
        <authorList>
            <person name="Floudas D."/>
            <person name="Binder M."/>
            <person name="Riley R."/>
            <person name="Barry K."/>
            <person name="Blanchette R.A."/>
            <person name="Henrissat B."/>
            <person name="Martinez A.T."/>
            <person name="Otillar R."/>
            <person name="Spatafora J.W."/>
            <person name="Yadav J.S."/>
            <person name="Aerts A."/>
            <person name="Benoit I."/>
            <person name="Boyd A."/>
            <person name="Carlson A."/>
            <person name="Copeland A."/>
            <person name="Coutinho P.M."/>
            <person name="de Vries R.P."/>
            <person name="Ferreira P."/>
            <person name="Findley K."/>
            <person name="Foster B."/>
            <person name="Gaskell J."/>
            <person name="Glotzer D."/>
            <person name="Gorecki P."/>
            <person name="Heitman J."/>
            <person name="Hesse C."/>
            <person name="Hori C."/>
            <person name="Igarashi K."/>
            <person name="Jurgens J.A."/>
            <person name="Kallen N."/>
            <person name="Kersten P."/>
            <person name="Kohler A."/>
            <person name="Kuees U."/>
            <person name="Kumar T.K.A."/>
            <person name="Kuo A."/>
            <person name="LaButti K."/>
            <person name="Larrondo L.F."/>
            <person name="Lindquist E."/>
            <person name="Ling A."/>
            <person name="Lombard V."/>
            <person name="Lucas S."/>
            <person name="Lundell T."/>
            <person name="Martin R."/>
            <person name="McLaughlin D.J."/>
            <person name="Morgenstern I."/>
            <person name="Morin E."/>
            <person name="Murat C."/>
            <person name="Nagy L.G."/>
            <person name="Nolan M."/>
            <person name="Ohm R.A."/>
            <person name="Patyshakuliyeva A."/>
            <person name="Rokas A."/>
            <person name="Ruiz-Duenas F.J."/>
            <person name="Sabat G."/>
            <person name="Salamov A."/>
            <person name="Samejima M."/>
            <person name="Schmutz J."/>
            <person name="Slot J.C."/>
            <person name="St John F."/>
            <person name="Stenlid J."/>
            <person name="Sun H."/>
            <person name="Sun S."/>
            <person name="Syed K."/>
            <person name="Tsang A."/>
            <person name="Wiebenga A."/>
            <person name="Young D."/>
            <person name="Pisabarro A."/>
            <person name="Eastwood D.C."/>
            <person name="Martin F."/>
            <person name="Cullen D."/>
            <person name="Grigoriev I.V."/>
            <person name="Hibbett D.S."/>
        </authorList>
    </citation>
    <scope>NUCLEOTIDE SEQUENCE</scope>
    <source>
        <strain evidence="3">FP-58527</strain>
    </source>
</reference>
<evidence type="ECO:0000313" key="2">
    <source>
        <dbReference type="EMBL" id="EPS93235.1"/>
    </source>
</evidence>
<dbReference type="Proteomes" id="UP000015241">
    <property type="component" value="Unassembled WGS sequence"/>
</dbReference>
<evidence type="ECO:0000313" key="3">
    <source>
        <dbReference type="Proteomes" id="UP000015241"/>
    </source>
</evidence>
<dbReference type="InParanoid" id="S8EU88"/>
<proteinExistence type="predicted"/>
<dbReference type="eggNOG" id="ENOG502T2QY">
    <property type="taxonomic scope" value="Eukaryota"/>
</dbReference>
<evidence type="ECO:0000256" key="1">
    <source>
        <dbReference type="SAM" id="MobiDB-lite"/>
    </source>
</evidence>